<dbReference type="OrthoDB" id="1377350at2"/>
<organism evidence="4 5">
    <name type="scientific">Hyunsoonleella pacifica</name>
    <dbReference type="NCBI Taxonomy" id="1080224"/>
    <lineage>
        <taxon>Bacteria</taxon>
        <taxon>Pseudomonadati</taxon>
        <taxon>Bacteroidota</taxon>
        <taxon>Flavobacteriia</taxon>
        <taxon>Flavobacteriales</taxon>
        <taxon>Flavobacteriaceae</taxon>
    </lineage>
</organism>
<dbReference type="RefSeq" id="WP_130937586.1">
    <property type="nucleotide sequence ID" value="NZ_BMEE01000002.1"/>
</dbReference>
<dbReference type="AlphaFoldDB" id="A0A4Q9FKN2"/>
<feature type="signal peptide" evidence="2">
    <location>
        <begin position="1"/>
        <end position="29"/>
    </location>
</feature>
<protein>
    <submittedName>
        <fullName evidence="4">T9SS type A sorting domain-containing protein</fullName>
    </submittedName>
</protein>
<feature type="chain" id="PRO_5020587753" evidence="2">
    <location>
        <begin position="30"/>
        <end position="840"/>
    </location>
</feature>
<dbReference type="Proteomes" id="UP000292372">
    <property type="component" value="Unassembled WGS sequence"/>
</dbReference>
<sequence length="840" mass="86299">MKKELPVWKFMKTCFLMICFLSVLFHANAQDVRFTNVDPTSDVLTITNPGSMLVDLTGYQLCLGPSTYVSIGSLTPISGSAMLAAGATVTLSYTMDDAMDGLSLFSNSNFGSSNPTDLIDYVQWGAGSQPRVSQAVTAGRWDNASNFVSGNVPYTTITGGSAASWSACNAEGGAIQIAGTTDTTAEICVGEGVVDGIEVEFVDAGVLSGASSTWVITDQATGDILGAPATQPAGGFSLEGAPTGICDIWYLRYTGDIGLGSATNVADLIGCFDLSNPISVSRNAVNGGAIQIAGTTDTTAEICVGEGTDDLIAVEFDDSVARSGDSATWVITDQATGEILGAPATQPAGGFSLEGAPTGICDIWYLRYTGDIGLGSATNVADLSGCFDLSNPISVSRNAVNGGAIQIAGTTDTTAEICVGEGTDDLIAVEFDDSVARSGDNATWVITDQATGDILGAPATQPAGGFSLEGAPTGICDIWYLRYTGDIGLGSATNVADLIGCFDLSNPISVSRNAVNGGAIQIAGTTDTTAEICVGEGTDDLIAVEFDDSVARSGDSATWVITDQATGEILGAPATQPAGGFSLEGASTGVCDIWYLRYTGDIGLGSATNVADLSGCFDLSNPISVSRNAVNGGAIQISGTTDTTAEICVGEGTDDLIAVEFDDSVARSGDSATWVITDQATGEILGTPATQPAGGFSLEGAPTGVCDIWYLRYTGDIGLGSATYVSDLSGCFDLSNAISVTRLTGTDCSSLSTNDFETNFNVSLYPNPTHSSVTISYKGNNSLNLNIKVFDILGKQHIGTSTPSSNRMTLDLSQLSNGTYFLNITDEDSGSSITKRVVKN</sequence>
<evidence type="ECO:0000256" key="2">
    <source>
        <dbReference type="SAM" id="SignalP"/>
    </source>
</evidence>
<dbReference type="EMBL" id="SIRS01000005">
    <property type="protein sequence ID" value="TBN14465.1"/>
    <property type="molecule type" value="Genomic_DNA"/>
</dbReference>
<accession>A0A4Q9FKN2</accession>
<proteinExistence type="predicted"/>
<evidence type="ECO:0000259" key="3">
    <source>
        <dbReference type="Pfam" id="PF18962"/>
    </source>
</evidence>
<dbReference type="NCBIfam" id="TIGR04183">
    <property type="entry name" value="Por_Secre_tail"/>
    <property type="match status" value="1"/>
</dbReference>
<dbReference type="Pfam" id="PF18962">
    <property type="entry name" value="Por_Secre_tail"/>
    <property type="match status" value="1"/>
</dbReference>
<name>A0A4Q9FKN2_9FLAO</name>
<evidence type="ECO:0000313" key="4">
    <source>
        <dbReference type="EMBL" id="TBN14465.1"/>
    </source>
</evidence>
<dbReference type="InterPro" id="IPR026444">
    <property type="entry name" value="Secre_tail"/>
</dbReference>
<keyword evidence="1 2" id="KW-0732">Signal</keyword>
<comment type="caution">
    <text evidence="4">The sequence shown here is derived from an EMBL/GenBank/DDBJ whole genome shotgun (WGS) entry which is preliminary data.</text>
</comment>
<keyword evidence="5" id="KW-1185">Reference proteome</keyword>
<feature type="domain" description="Secretion system C-terminal sorting" evidence="3">
    <location>
        <begin position="764"/>
        <end position="837"/>
    </location>
</feature>
<reference evidence="4 5" key="1">
    <citation type="journal article" date="2015" name="Int. J. Syst. Evol. Microbiol.">
        <title>Hyunsoonleella pacifica sp. nov., isolated from seawater of South Pacific Gyre.</title>
        <authorList>
            <person name="Gao X."/>
            <person name="Zhang Z."/>
            <person name="Dai X."/>
            <person name="Zhang X.H."/>
        </authorList>
    </citation>
    <scope>NUCLEOTIDE SEQUENCE [LARGE SCALE GENOMIC DNA]</scope>
    <source>
        <strain evidence="4 5">SW033</strain>
    </source>
</reference>
<evidence type="ECO:0000256" key="1">
    <source>
        <dbReference type="ARBA" id="ARBA00022729"/>
    </source>
</evidence>
<evidence type="ECO:0000313" key="5">
    <source>
        <dbReference type="Proteomes" id="UP000292372"/>
    </source>
</evidence>
<gene>
    <name evidence="4" type="ORF">EYD46_12900</name>
</gene>